<reference evidence="6 7" key="1">
    <citation type="submission" date="2023-09" db="EMBL/GenBank/DDBJ databases">
        <title>Complete Genome and Methylome dissection of Bacillus brevis NEB573 original source of BbsI restriction endonuclease.</title>
        <authorList>
            <person name="Fomenkov A."/>
            <person name="Roberts R.D."/>
        </authorList>
    </citation>
    <scope>NUCLEOTIDE SEQUENCE [LARGE SCALE GENOMIC DNA]</scope>
    <source>
        <strain evidence="6 7">NEB573</strain>
    </source>
</reference>
<comment type="subcellular location">
    <subcellularLocation>
        <location evidence="1">Membrane</location>
        <topology evidence="1">Multi-pass membrane protein</topology>
    </subcellularLocation>
</comment>
<feature type="transmembrane region" description="Helical" evidence="5">
    <location>
        <begin position="87"/>
        <end position="104"/>
    </location>
</feature>
<dbReference type="CDD" id="cd13964">
    <property type="entry name" value="PT_UbiA_1"/>
    <property type="match status" value="1"/>
</dbReference>
<sequence length="291" mass="31208">MKKLRDYLELIRFPNLFTAMADITAGAWIAYGSGGDFSAAKLICLLFSSAFLYAMGIIMNDYADFELDQAERPERPLPSGRITRQSALTLGVILGVWGIVLAALVNGVSAVLACAIALFVILYDFCFKPHEILGPIAMGICRGLNLLLGVSLVADSLHQVFWISLIGFVYISTVTAMAKGEVGSGLHPRRARAMVLAILIGAVLLLLIDGGHLFEKVLAVIGYLIWTIRAILPSLREPNAANIRRAVGGCLVGLPLLDAAIAASYGGGTAWLSVAVFMGISLVFKRFFSMT</sequence>
<keyword evidence="7" id="KW-1185">Reference proteome</keyword>
<feature type="transmembrane region" description="Helical" evidence="5">
    <location>
        <begin position="190"/>
        <end position="208"/>
    </location>
</feature>
<evidence type="ECO:0000256" key="5">
    <source>
        <dbReference type="SAM" id="Phobius"/>
    </source>
</evidence>
<protein>
    <submittedName>
        <fullName evidence="6">UbiA-like protein EboC</fullName>
    </submittedName>
</protein>
<feature type="transmembrane region" description="Helical" evidence="5">
    <location>
        <begin position="37"/>
        <end position="59"/>
    </location>
</feature>
<dbReference type="InterPro" id="IPR000537">
    <property type="entry name" value="UbiA_prenyltransferase"/>
</dbReference>
<dbReference type="RefSeq" id="WP_310764476.1">
    <property type="nucleotide sequence ID" value="NZ_CP134050.1"/>
</dbReference>
<dbReference type="Gene3D" id="1.10.357.140">
    <property type="entry name" value="UbiA prenyltransferase"/>
    <property type="match status" value="1"/>
</dbReference>
<proteinExistence type="predicted"/>
<keyword evidence="3 5" id="KW-1133">Transmembrane helix</keyword>
<evidence type="ECO:0000256" key="3">
    <source>
        <dbReference type="ARBA" id="ARBA00022989"/>
    </source>
</evidence>
<dbReference type="PANTHER" id="PTHR42723:SF1">
    <property type="entry name" value="CHLOROPHYLL SYNTHASE, CHLOROPLASTIC"/>
    <property type="match status" value="1"/>
</dbReference>
<evidence type="ECO:0000313" key="6">
    <source>
        <dbReference type="EMBL" id="WNC12961.1"/>
    </source>
</evidence>
<feature type="transmembrane region" description="Helical" evidence="5">
    <location>
        <begin position="269"/>
        <end position="288"/>
    </location>
</feature>
<feature type="transmembrane region" description="Helical" evidence="5">
    <location>
        <begin position="214"/>
        <end position="232"/>
    </location>
</feature>
<feature type="transmembrane region" description="Helical" evidence="5">
    <location>
        <begin position="160"/>
        <end position="178"/>
    </location>
</feature>
<dbReference type="InterPro" id="IPR050475">
    <property type="entry name" value="Prenyltransferase_related"/>
</dbReference>
<feature type="transmembrane region" description="Helical" evidence="5">
    <location>
        <begin position="133"/>
        <end position="154"/>
    </location>
</feature>
<accession>A0ABY9SYR8</accession>
<dbReference type="InterPro" id="IPR044878">
    <property type="entry name" value="UbiA_sf"/>
</dbReference>
<name>A0ABY9SYR8_BREBE</name>
<evidence type="ECO:0000256" key="4">
    <source>
        <dbReference type="ARBA" id="ARBA00023136"/>
    </source>
</evidence>
<organism evidence="6 7">
    <name type="scientific">Brevibacillus brevis</name>
    <name type="common">Bacillus brevis</name>
    <dbReference type="NCBI Taxonomy" id="1393"/>
    <lineage>
        <taxon>Bacteria</taxon>
        <taxon>Bacillati</taxon>
        <taxon>Bacillota</taxon>
        <taxon>Bacilli</taxon>
        <taxon>Bacillales</taxon>
        <taxon>Paenibacillaceae</taxon>
        <taxon>Brevibacillus</taxon>
    </lineage>
</organism>
<evidence type="ECO:0000313" key="7">
    <source>
        <dbReference type="Proteomes" id="UP001256827"/>
    </source>
</evidence>
<keyword evidence="2 5" id="KW-0812">Transmembrane</keyword>
<dbReference type="Pfam" id="PF01040">
    <property type="entry name" value="UbiA"/>
    <property type="match status" value="1"/>
</dbReference>
<evidence type="ECO:0000256" key="1">
    <source>
        <dbReference type="ARBA" id="ARBA00004141"/>
    </source>
</evidence>
<dbReference type="PANTHER" id="PTHR42723">
    <property type="entry name" value="CHLOROPHYLL SYNTHASE"/>
    <property type="match status" value="1"/>
</dbReference>
<evidence type="ECO:0000256" key="2">
    <source>
        <dbReference type="ARBA" id="ARBA00022692"/>
    </source>
</evidence>
<dbReference type="NCBIfam" id="NF035940">
    <property type="entry name" value="prenyl_rel_EboC"/>
    <property type="match status" value="1"/>
</dbReference>
<dbReference type="EMBL" id="CP134050">
    <property type="protein sequence ID" value="WNC12961.1"/>
    <property type="molecule type" value="Genomic_DNA"/>
</dbReference>
<dbReference type="Proteomes" id="UP001256827">
    <property type="component" value="Chromosome"/>
</dbReference>
<gene>
    <name evidence="6" type="primary">eboC</name>
    <name evidence="6" type="ORF">RGB73_19825</name>
</gene>
<keyword evidence="4 5" id="KW-0472">Membrane</keyword>
<feature type="transmembrane region" description="Helical" evidence="5">
    <location>
        <begin position="12"/>
        <end position="31"/>
    </location>
</feature>